<dbReference type="SUPFAM" id="SSF52540">
    <property type="entry name" value="P-loop containing nucleoside triphosphate hydrolases"/>
    <property type="match status" value="1"/>
</dbReference>
<gene>
    <name evidence="2" type="ORF">IAB27_01550</name>
</gene>
<dbReference type="InterPro" id="IPR027417">
    <property type="entry name" value="P-loop_NTPase"/>
</dbReference>
<reference evidence="2" key="1">
    <citation type="submission" date="2020-10" db="EMBL/GenBank/DDBJ databases">
        <authorList>
            <person name="Gilroy R."/>
        </authorList>
    </citation>
    <scope>NUCLEOTIDE SEQUENCE</scope>
    <source>
        <strain evidence="2">CHK147-3167</strain>
    </source>
</reference>
<dbReference type="AlphaFoldDB" id="A0A9D1CXT3"/>
<evidence type="ECO:0000313" key="2">
    <source>
        <dbReference type="EMBL" id="HIQ90303.1"/>
    </source>
</evidence>
<dbReference type="InterPro" id="IPR008571">
    <property type="entry name" value="HerA-like"/>
</dbReference>
<protein>
    <submittedName>
        <fullName evidence="2">DUF87 domain-containing protein</fullName>
    </submittedName>
</protein>
<comment type="caution">
    <text evidence="2">The sequence shown here is derived from an EMBL/GenBank/DDBJ whole genome shotgun (WGS) entry which is preliminary data.</text>
</comment>
<dbReference type="CDD" id="cd01127">
    <property type="entry name" value="TrwB_TraG_TraD_VirD4"/>
    <property type="match status" value="1"/>
</dbReference>
<dbReference type="Pfam" id="PF01935">
    <property type="entry name" value="DUF87"/>
    <property type="match status" value="1"/>
</dbReference>
<sequence length="590" mass="67092">MLGAIIGIEEDTVLVKLNIDLNKFQNLVNLHVVMEDANDMLVGEIVDIKDGMAYVNLMGQIINNEFVFGVMRKPSFGASVKLISKEKIPMIISVDNPTERKDVFIGESPIYPGVRIGFNINDFFANHFAIFGSTGSGKSWGVARLIQSIFDKRSTVAYRASIFIFDAYGEYHAAFKSLNEKVPELSFKAYTTNTNISDTELLKIPLWLLTTDDIALLLNAESTNQLPIIEKALKLVGVFARDEEEVIKQKNDIIARAILDILSSGKNSSQIRDQIFSILSTYHTKDLNLETTIYQPGYARPLKQCLLIDASGKIREMELLTNFMQSFKDDSIELEMPDGSFKYGLEDFKIALDFALISEGALTSDKVYDEDNVLKVRLHNLLNGDYAKYFECDKYISRDDYIKSLLMADNGRKAQIINFNINYVDDRFAKTITKIYSKLLFEYAKNLERRASLPFHIILEEAHRYVQNDNDINLLGYNIFDRITKEGRKYGVLLGLISQRPSDLSETSISQCNNFLIFKMLHPRDIQYIRDMVPNITNEIVKRLRVLQPGNCIAFGNAFHVPVLIKMDKPSPPPSSSSCDISENWFIDRK</sequence>
<evidence type="ECO:0000259" key="1">
    <source>
        <dbReference type="Pfam" id="PF01935"/>
    </source>
</evidence>
<dbReference type="PANTHER" id="PTHR42957">
    <property type="entry name" value="HELICASE MJ1565-RELATED"/>
    <property type="match status" value="1"/>
</dbReference>
<dbReference type="EMBL" id="DVFV01000030">
    <property type="protein sequence ID" value="HIQ90303.1"/>
    <property type="molecule type" value="Genomic_DNA"/>
</dbReference>
<reference evidence="2" key="2">
    <citation type="journal article" date="2021" name="PeerJ">
        <title>Extensive microbial diversity within the chicken gut microbiome revealed by metagenomics and culture.</title>
        <authorList>
            <person name="Gilroy R."/>
            <person name="Ravi A."/>
            <person name="Getino M."/>
            <person name="Pursley I."/>
            <person name="Horton D.L."/>
            <person name="Alikhan N.F."/>
            <person name="Baker D."/>
            <person name="Gharbi K."/>
            <person name="Hall N."/>
            <person name="Watson M."/>
            <person name="Adriaenssens E.M."/>
            <person name="Foster-Nyarko E."/>
            <person name="Jarju S."/>
            <person name="Secka A."/>
            <person name="Antonio M."/>
            <person name="Oren A."/>
            <person name="Chaudhuri R.R."/>
            <person name="La Ragione R."/>
            <person name="Hildebrand F."/>
            <person name="Pallen M.J."/>
        </authorList>
    </citation>
    <scope>NUCLEOTIDE SEQUENCE</scope>
    <source>
        <strain evidence="2">CHK147-3167</strain>
    </source>
</reference>
<dbReference type="Proteomes" id="UP000886786">
    <property type="component" value="Unassembled WGS sequence"/>
</dbReference>
<dbReference type="PANTHER" id="PTHR42957:SF1">
    <property type="entry name" value="HELICASE MJ1565-RELATED"/>
    <property type="match status" value="1"/>
</dbReference>
<proteinExistence type="predicted"/>
<accession>A0A9D1CXT3</accession>
<organism evidence="2 3">
    <name type="scientific">Candidatus Coprosoma intestinipullorum</name>
    <dbReference type="NCBI Taxonomy" id="2840752"/>
    <lineage>
        <taxon>Bacteria</taxon>
        <taxon>Bacillati</taxon>
        <taxon>Bacillota</taxon>
        <taxon>Bacillota incertae sedis</taxon>
        <taxon>Candidatus Coprosoma</taxon>
    </lineage>
</organism>
<dbReference type="InterPro" id="IPR002789">
    <property type="entry name" value="HerA_central"/>
</dbReference>
<evidence type="ECO:0000313" key="3">
    <source>
        <dbReference type="Proteomes" id="UP000886786"/>
    </source>
</evidence>
<dbReference type="Gene3D" id="3.40.50.300">
    <property type="entry name" value="P-loop containing nucleotide triphosphate hydrolases"/>
    <property type="match status" value="2"/>
</dbReference>
<name>A0A9D1CXT3_9FIRM</name>
<feature type="domain" description="Helicase HerA central" evidence="1">
    <location>
        <begin position="105"/>
        <end position="278"/>
    </location>
</feature>